<dbReference type="AlphaFoldDB" id="A0A2N9X8C6"/>
<sequence>MIKKKLLATTLLLFLCQAGWAEDQPYKDPYEGYNRVMFNINDHLDQYIMTPVARGYRKVTPSPVRTGVNNFFNNLRDVVSFGSNLLRLDIEKASTDFVRVGINTTFGLGGLLDIADAGQIPNNKNTLGDTFASWGWKNSNYFVYPIFGPSTVRDSIGSTITDAFPVENAIFKDDAIRWSLAGLNGVATRESLLDVTDSLNDAALDRYTYMRDVYMKLRNKQVGGTLFPDDDDDDDDDIDTLVAPGSDTANTQPQAAKQVDKAPVVKADKAAVSTDNTAADKAETISDESADKAQPESAVPSVSSYWDMH</sequence>
<dbReference type="InterPro" id="IPR007428">
    <property type="entry name" value="MlaA"/>
</dbReference>
<evidence type="ECO:0000256" key="3">
    <source>
        <dbReference type="SAM" id="MobiDB-lite"/>
    </source>
</evidence>
<accession>A0A2N9X8C6</accession>
<keyword evidence="2 4" id="KW-0732">Signal</keyword>
<feature type="compositionally biased region" description="Polar residues" evidence="3">
    <location>
        <begin position="300"/>
        <end position="309"/>
    </location>
</feature>
<comment type="similarity">
    <text evidence="1">Belongs to the MlaA family.</text>
</comment>
<gene>
    <name evidence="5" type="ORF">BHC54_02950</name>
</gene>
<dbReference type="EMBL" id="MEIL01000019">
    <property type="protein sequence ID" value="PIT40614.1"/>
    <property type="molecule type" value="Genomic_DNA"/>
</dbReference>
<dbReference type="Pfam" id="PF04333">
    <property type="entry name" value="MlaA"/>
    <property type="match status" value="1"/>
</dbReference>
<feature type="signal peptide" evidence="4">
    <location>
        <begin position="1"/>
        <end position="21"/>
    </location>
</feature>
<evidence type="ECO:0000256" key="1">
    <source>
        <dbReference type="ARBA" id="ARBA00010634"/>
    </source>
</evidence>
<feature type="compositionally biased region" description="Basic and acidic residues" evidence="3">
    <location>
        <begin position="278"/>
        <end position="294"/>
    </location>
</feature>
<feature type="chain" id="PRO_5014828676" evidence="4">
    <location>
        <begin position="22"/>
        <end position="309"/>
    </location>
</feature>
<evidence type="ECO:0000256" key="2">
    <source>
        <dbReference type="ARBA" id="ARBA00022729"/>
    </source>
</evidence>
<feature type="compositionally biased region" description="Low complexity" evidence="3">
    <location>
        <begin position="254"/>
        <end position="265"/>
    </location>
</feature>
<name>A0A2N9X8C6_9NEIS</name>
<evidence type="ECO:0000313" key="5">
    <source>
        <dbReference type="EMBL" id="PIT40614.1"/>
    </source>
</evidence>
<organism evidence="5 6">
    <name type="scientific">Snodgrassella alvi</name>
    <dbReference type="NCBI Taxonomy" id="1196083"/>
    <lineage>
        <taxon>Bacteria</taxon>
        <taxon>Pseudomonadati</taxon>
        <taxon>Pseudomonadota</taxon>
        <taxon>Betaproteobacteria</taxon>
        <taxon>Neisseriales</taxon>
        <taxon>Neisseriaceae</taxon>
        <taxon>Snodgrassella</taxon>
    </lineage>
</organism>
<evidence type="ECO:0000313" key="6">
    <source>
        <dbReference type="Proteomes" id="UP000230202"/>
    </source>
</evidence>
<dbReference type="Proteomes" id="UP000230202">
    <property type="component" value="Unassembled WGS sequence"/>
</dbReference>
<reference evidence="5" key="1">
    <citation type="journal article" date="2017" name="MBio">
        <title>Type VI secretion-mediated competition in the bee gut microbiome.</title>
        <authorList>
            <person name="Steele M.I."/>
            <person name="Kwong W.K."/>
            <person name="Powell J.E."/>
            <person name="Whiteley M."/>
            <person name="Moran N.A."/>
        </authorList>
    </citation>
    <scope>NUCLEOTIDE SEQUENCE [LARGE SCALE GENOMIC DNA]</scope>
    <source>
        <strain evidence="5">WkB273</strain>
    </source>
</reference>
<dbReference type="GO" id="GO:0120010">
    <property type="term" value="P:intermembrane phospholipid transfer"/>
    <property type="evidence" value="ECO:0007669"/>
    <property type="project" value="TreeGrafter"/>
</dbReference>
<feature type="region of interest" description="Disordered" evidence="3">
    <location>
        <begin position="224"/>
        <end position="309"/>
    </location>
</feature>
<keyword evidence="6" id="KW-1185">Reference proteome</keyword>
<dbReference type="PRINTS" id="PR01805">
    <property type="entry name" value="VACJLIPOPROT"/>
</dbReference>
<dbReference type="PANTHER" id="PTHR30035">
    <property type="entry name" value="LIPOPROTEIN VACJ-RELATED"/>
    <property type="match status" value="1"/>
</dbReference>
<evidence type="ECO:0000256" key="4">
    <source>
        <dbReference type="SAM" id="SignalP"/>
    </source>
</evidence>
<dbReference type="GO" id="GO:0016020">
    <property type="term" value="C:membrane"/>
    <property type="evidence" value="ECO:0007669"/>
    <property type="project" value="InterPro"/>
</dbReference>
<feature type="compositionally biased region" description="Acidic residues" evidence="3">
    <location>
        <begin position="228"/>
        <end position="239"/>
    </location>
</feature>
<comment type="caution">
    <text evidence="5">The sequence shown here is derived from an EMBL/GenBank/DDBJ whole genome shotgun (WGS) entry which is preliminary data.</text>
</comment>
<dbReference type="PANTHER" id="PTHR30035:SF3">
    <property type="entry name" value="INTERMEMBRANE PHOSPHOLIPID TRANSPORT SYSTEM LIPOPROTEIN MLAA"/>
    <property type="match status" value="1"/>
</dbReference>
<proteinExistence type="inferred from homology"/>
<protein>
    <submittedName>
        <fullName evidence="5">ABC transporter</fullName>
    </submittedName>
</protein>